<proteinExistence type="predicted"/>
<dbReference type="RefSeq" id="WP_187071622.1">
    <property type="nucleotide sequence ID" value="NZ_JACRYL010000009.1"/>
</dbReference>
<evidence type="ECO:0000313" key="2">
    <source>
        <dbReference type="EMBL" id="MBC6111166.1"/>
    </source>
</evidence>
<keyword evidence="1" id="KW-0732">Signal</keyword>
<sequence>MKLRILFLLAISSLSLNAQVINFNVQGTVQKIQKAKFVYLVSLNEVKGKPDLFMISPLVNGQFQVSGKSNLDGALLRYGFLFLDERGDISLEDVKLNIKSNKWFVGGTACLKSIILENVKLEFENPFNISNSKILDGGFYLKQYEEVMLTWKNRDLPEFVKKYPDSPFSLIEIERLYNMSTSPIGGKMGVAQFGSPKDLFAALSPRMKKTKQGIELKRKMDQSLKIK</sequence>
<evidence type="ECO:0000313" key="3">
    <source>
        <dbReference type="Proteomes" id="UP000652755"/>
    </source>
</evidence>
<keyword evidence="3" id="KW-1185">Reference proteome</keyword>
<feature type="signal peptide" evidence="1">
    <location>
        <begin position="1"/>
        <end position="18"/>
    </location>
</feature>
<gene>
    <name evidence="2" type="ORF">H7U22_12100</name>
</gene>
<evidence type="ECO:0008006" key="4">
    <source>
        <dbReference type="Google" id="ProtNLM"/>
    </source>
</evidence>
<name>A0ABR7KT26_9SPHI</name>
<accession>A0ABR7KT26</accession>
<dbReference type="Proteomes" id="UP000652755">
    <property type="component" value="Unassembled WGS sequence"/>
</dbReference>
<dbReference type="EMBL" id="JACRYL010000009">
    <property type="protein sequence ID" value="MBC6111166.1"/>
    <property type="molecule type" value="Genomic_DNA"/>
</dbReference>
<reference evidence="2 3" key="1">
    <citation type="submission" date="2020-08" db="EMBL/GenBank/DDBJ databases">
        <authorList>
            <person name="Sun Q."/>
            <person name="Inoue M."/>
        </authorList>
    </citation>
    <scope>NUCLEOTIDE SEQUENCE [LARGE SCALE GENOMIC DNA]</scope>
    <source>
        <strain evidence="2 3">CCM 8938</strain>
    </source>
</reference>
<feature type="chain" id="PRO_5045675441" description="DUF4369 domain-containing protein" evidence="1">
    <location>
        <begin position="19"/>
        <end position="227"/>
    </location>
</feature>
<protein>
    <recommendedName>
        <fullName evidence="4">DUF4369 domain-containing protein</fullName>
    </recommendedName>
</protein>
<comment type="caution">
    <text evidence="2">The sequence shown here is derived from an EMBL/GenBank/DDBJ whole genome shotgun (WGS) entry which is preliminary data.</text>
</comment>
<evidence type="ECO:0000256" key="1">
    <source>
        <dbReference type="SAM" id="SignalP"/>
    </source>
</evidence>
<organism evidence="2 3">
    <name type="scientific">Pedobacter fastidiosus</name>
    <dbReference type="NCBI Taxonomy" id="2765361"/>
    <lineage>
        <taxon>Bacteria</taxon>
        <taxon>Pseudomonadati</taxon>
        <taxon>Bacteroidota</taxon>
        <taxon>Sphingobacteriia</taxon>
        <taxon>Sphingobacteriales</taxon>
        <taxon>Sphingobacteriaceae</taxon>
        <taxon>Pedobacter</taxon>
    </lineage>
</organism>